<dbReference type="Proteomes" id="UP001066276">
    <property type="component" value="Chromosome 12"/>
</dbReference>
<reference evidence="2" key="1">
    <citation type="journal article" date="2022" name="bioRxiv">
        <title>Sequencing and chromosome-scale assembly of the giantPleurodeles waltlgenome.</title>
        <authorList>
            <person name="Brown T."/>
            <person name="Elewa A."/>
            <person name="Iarovenko S."/>
            <person name="Subramanian E."/>
            <person name="Araus A.J."/>
            <person name="Petzold A."/>
            <person name="Susuki M."/>
            <person name="Suzuki K.-i.T."/>
            <person name="Hayashi T."/>
            <person name="Toyoda A."/>
            <person name="Oliveira C."/>
            <person name="Osipova E."/>
            <person name="Leigh N.D."/>
            <person name="Simon A."/>
            <person name="Yun M.H."/>
        </authorList>
    </citation>
    <scope>NUCLEOTIDE SEQUENCE</scope>
    <source>
        <strain evidence="2">20211129_DDA</strain>
        <tissue evidence="2">Liver</tissue>
    </source>
</reference>
<dbReference type="AlphaFoldDB" id="A0AAV7KV06"/>
<evidence type="ECO:0000313" key="3">
    <source>
        <dbReference type="Proteomes" id="UP001066276"/>
    </source>
</evidence>
<feature type="region of interest" description="Disordered" evidence="1">
    <location>
        <begin position="25"/>
        <end position="117"/>
    </location>
</feature>
<accession>A0AAV7KV06</accession>
<evidence type="ECO:0000313" key="2">
    <source>
        <dbReference type="EMBL" id="KAJ1082139.1"/>
    </source>
</evidence>
<evidence type="ECO:0000256" key="1">
    <source>
        <dbReference type="SAM" id="MobiDB-lite"/>
    </source>
</evidence>
<name>A0AAV7KV06_PLEWA</name>
<comment type="caution">
    <text evidence="2">The sequence shown here is derived from an EMBL/GenBank/DDBJ whole genome shotgun (WGS) entry which is preliminary data.</text>
</comment>
<feature type="compositionally biased region" description="Low complexity" evidence="1">
    <location>
        <begin position="104"/>
        <end position="117"/>
    </location>
</feature>
<gene>
    <name evidence="2" type="ORF">NDU88_002309</name>
</gene>
<protein>
    <submittedName>
        <fullName evidence="2">Uncharacterized protein</fullName>
    </submittedName>
</protein>
<organism evidence="2 3">
    <name type="scientific">Pleurodeles waltl</name>
    <name type="common">Iberian ribbed newt</name>
    <dbReference type="NCBI Taxonomy" id="8319"/>
    <lineage>
        <taxon>Eukaryota</taxon>
        <taxon>Metazoa</taxon>
        <taxon>Chordata</taxon>
        <taxon>Craniata</taxon>
        <taxon>Vertebrata</taxon>
        <taxon>Euteleostomi</taxon>
        <taxon>Amphibia</taxon>
        <taxon>Batrachia</taxon>
        <taxon>Caudata</taxon>
        <taxon>Salamandroidea</taxon>
        <taxon>Salamandridae</taxon>
        <taxon>Pleurodelinae</taxon>
        <taxon>Pleurodeles</taxon>
    </lineage>
</organism>
<keyword evidence="3" id="KW-1185">Reference proteome</keyword>
<sequence length="171" mass="18162">MGPGSRLIKGCSSPKSRCLAQWQLTRASRRGPRSCRSQSPALQPPASGAHYSPAGHQRHPPGPPPHHSSGPQGRKAQGPPRSPSRRKPRPPTTGVSTGPAVPPSRSAAAQASQALRGSSLSGASDALCWAPDFTPSRAAKLCQRPGRRNTDKTHLLMLPCWPRPPYILCLL</sequence>
<proteinExistence type="predicted"/>
<dbReference type="EMBL" id="JANPWB010000016">
    <property type="protein sequence ID" value="KAJ1082139.1"/>
    <property type="molecule type" value="Genomic_DNA"/>
</dbReference>